<dbReference type="GO" id="GO:0004708">
    <property type="term" value="F:MAP kinase kinase activity"/>
    <property type="evidence" value="ECO:0007669"/>
    <property type="project" value="UniProtKB-EC"/>
</dbReference>
<gene>
    <name evidence="12" type="ORF">llap_18760</name>
</gene>
<feature type="domain" description="Protein kinase" evidence="11">
    <location>
        <begin position="1"/>
        <end position="81"/>
    </location>
</feature>
<dbReference type="GO" id="GO:0005524">
    <property type="term" value="F:ATP binding"/>
    <property type="evidence" value="ECO:0007669"/>
    <property type="project" value="UniProtKB-KW"/>
</dbReference>
<dbReference type="Proteomes" id="UP000233556">
    <property type="component" value="Unassembled WGS sequence"/>
</dbReference>
<dbReference type="Pfam" id="PF00069">
    <property type="entry name" value="Pkinase"/>
    <property type="match status" value="1"/>
</dbReference>
<evidence type="ECO:0000256" key="7">
    <source>
        <dbReference type="ARBA" id="ARBA00049014"/>
    </source>
</evidence>
<comment type="similarity">
    <text evidence="5">Belongs to the protein kinase superfamily. STE Ser/Thr protein kinase family. MAP kinase kinase subfamily.</text>
</comment>
<keyword evidence="2" id="KW-0547">Nucleotide-binding</keyword>
<organism evidence="12 13">
    <name type="scientific">Limosa lapponica baueri</name>
    <dbReference type="NCBI Taxonomy" id="1758121"/>
    <lineage>
        <taxon>Eukaryota</taxon>
        <taxon>Metazoa</taxon>
        <taxon>Chordata</taxon>
        <taxon>Craniata</taxon>
        <taxon>Vertebrata</taxon>
        <taxon>Euteleostomi</taxon>
        <taxon>Archelosauria</taxon>
        <taxon>Archosauria</taxon>
        <taxon>Dinosauria</taxon>
        <taxon>Saurischia</taxon>
        <taxon>Theropoda</taxon>
        <taxon>Coelurosauria</taxon>
        <taxon>Aves</taxon>
        <taxon>Neognathae</taxon>
        <taxon>Neoaves</taxon>
        <taxon>Charadriiformes</taxon>
        <taxon>Scolopacidae</taxon>
        <taxon>Limosa</taxon>
    </lineage>
</organism>
<dbReference type="SUPFAM" id="SSF56112">
    <property type="entry name" value="Protein kinase-like (PK-like)"/>
    <property type="match status" value="1"/>
</dbReference>
<evidence type="ECO:0000256" key="9">
    <source>
        <dbReference type="ARBA" id="ARBA00051693"/>
    </source>
</evidence>
<dbReference type="Gene3D" id="1.10.510.10">
    <property type="entry name" value="Transferase(Phosphotransferase) domain 1"/>
    <property type="match status" value="1"/>
</dbReference>
<dbReference type="InterPro" id="IPR000719">
    <property type="entry name" value="Prot_kinase_dom"/>
</dbReference>
<dbReference type="InterPro" id="IPR011009">
    <property type="entry name" value="Kinase-like_dom_sf"/>
</dbReference>
<comment type="catalytic activity">
    <reaction evidence="9">
        <text>L-tyrosyl-[protein] + ATP = O-phospho-L-tyrosyl-[protein] + ADP + H(+)</text>
        <dbReference type="Rhea" id="RHEA:10596"/>
        <dbReference type="Rhea" id="RHEA-COMP:10136"/>
        <dbReference type="Rhea" id="RHEA-COMP:20101"/>
        <dbReference type="ChEBI" id="CHEBI:15378"/>
        <dbReference type="ChEBI" id="CHEBI:30616"/>
        <dbReference type="ChEBI" id="CHEBI:46858"/>
        <dbReference type="ChEBI" id="CHEBI:61978"/>
        <dbReference type="ChEBI" id="CHEBI:456216"/>
        <dbReference type="EC" id="2.7.12.2"/>
    </reaction>
</comment>
<dbReference type="PANTHER" id="PTHR48013">
    <property type="entry name" value="DUAL SPECIFICITY MITOGEN-ACTIVATED PROTEIN KINASE KINASE 5-RELATED"/>
    <property type="match status" value="1"/>
</dbReference>
<reference evidence="13" key="1">
    <citation type="submission" date="2017-11" db="EMBL/GenBank/DDBJ databases">
        <authorList>
            <person name="Lima N.C."/>
            <person name="Parody-Merino A.M."/>
            <person name="Battley P.F."/>
            <person name="Fidler A.E."/>
            <person name="Prosdocimi F."/>
        </authorList>
    </citation>
    <scope>NUCLEOTIDE SEQUENCE [LARGE SCALE GENOMIC DNA]</scope>
</reference>
<protein>
    <recommendedName>
        <fullName evidence="6">mitogen-activated protein kinase kinase</fullName>
        <ecNumber evidence="6">2.7.12.2</ecNumber>
    </recommendedName>
</protein>
<dbReference type="EMBL" id="KZ513701">
    <property type="protein sequence ID" value="PKU30936.1"/>
    <property type="molecule type" value="Genomic_DNA"/>
</dbReference>
<accession>A0A2I0TAV6</accession>
<evidence type="ECO:0000256" key="6">
    <source>
        <dbReference type="ARBA" id="ARBA00038999"/>
    </source>
</evidence>
<feature type="transmembrane region" description="Helical" evidence="10">
    <location>
        <begin position="47"/>
        <end position="69"/>
    </location>
</feature>
<keyword evidence="1" id="KW-0808">Transferase</keyword>
<reference evidence="13" key="2">
    <citation type="submission" date="2017-12" db="EMBL/GenBank/DDBJ databases">
        <title>Genome sequence of the Bar-tailed Godwit (Limosa lapponica baueri).</title>
        <authorList>
            <person name="Lima N.C.B."/>
            <person name="Parody-Merino A.M."/>
            <person name="Battley P.F."/>
            <person name="Fidler A.E."/>
            <person name="Prosdocimi F."/>
        </authorList>
    </citation>
    <scope>NUCLEOTIDE SEQUENCE [LARGE SCALE GENOMIC DNA]</scope>
</reference>
<keyword evidence="3" id="KW-0418">Kinase</keyword>
<evidence type="ECO:0000256" key="10">
    <source>
        <dbReference type="SAM" id="Phobius"/>
    </source>
</evidence>
<sequence length="81" mass="9280">MLVNTRGQVKLCDFGLVNSIAKTYVGTNAYMAPERISGEQYGIHSDVWSLGISFMESIYVVLIIPYRMMRFMKLDLRKKLA</sequence>
<dbReference type="AlphaFoldDB" id="A0A2I0TAV6"/>
<keyword evidence="10" id="KW-0472">Membrane</keyword>
<dbReference type="OrthoDB" id="10252354at2759"/>
<dbReference type="PROSITE" id="PS50011">
    <property type="entry name" value="PROTEIN_KINASE_DOM"/>
    <property type="match status" value="1"/>
</dbReference>
<evidence type="ECO:0000256" key="3">
    <source>
        <dbReference type="ARBA" id="ARBA00022777"/>
    </source>
</evidence>
<comment type="catalytic activity">
    <reaction evidence="7">
        <text>L-seryl-[protein] + ATP = O-phospho-L-seryl-[protein] + ADP + H(+)</text>
        <dbReference type="Rhea" id="RHEA:17989"/>
        <dbReference type="Rhea" id="RHEA-COMP:9863"/>
        <dbReference type="Rhea" id="RHEA-COMP:11604"/>
        <dbReference type="ChEBI" id="CHEBI:15378"/>
        <dbReference type="ChEBI" id="CHEBI:29999"/>
        <dbReference type="ChEBI" id="CHEBI:30616"/>
        <dbReference type="ChEBI" id="CHEBI:83421"/>
        <dbReference type="ChEBI" id="CHEBI:456216"/>
        <dbReference type="EC" id="2.7.12.2"/>
    </reaction>
</comment>
<evidence type="ECO:0000256" key="4">
    <source>
        <dbReference type="ARBA" id="ARBA00022840"/>
    </source>
</evidence>
<dbReference type="EC" id="2.7.12.2" evidence="6"/>
<evidence type="ECO:0000256" key="2">
    <source>
        <dbReference type="ARBA" id="ARBA00022741"/>
    </source>
</evidence>
<evidence type="ECO:0000313" key="12">
    <source>
        <dbReference type="EMBL" id="PKU30936.1"/>
    </source>
</evidence>
<evidence type="ECO:0000313" key="13">
    <source>
        <dbReference type="Proteomes" id="UP000233556"/>
    </source>
</evidence>
<proteinExistence type="inferred from homology"/>
<keyword evidence="13" id="KW-1185">Reference proteome</keyword>
<keyword evidence="10" id="KW-0812">Transmembrane</keyword>
<dbReference type="PANTHER" id="PTHR48013:SF9">
    <property type="entry name" value="DUAL SPECIFICITY MITOGEN-ACTIVATED PROTEIN KINASE KINASE 5"/>
    <property type="match status" value="1"/>
</dbReference>
<comment type="catalytic activity">
    <reaction evidence="8">
        <text>L-threonyl-[protein] + ATP = O-phospho-L-threonyl-[protein] + ADP + H(+)</text>
        <dbReference type="Rhea" id="RHEA:46608"/>
        <dbReference type="Rhea" id="RHEA-COMP:11060"/>
        <dbReference type="Rhea" id="RHEA-COMP:11605"/>
        <dbReference type="ChEBI" id="CHEBI:15378"/>
        <dbReference type="ChEBI" id="CHEBI:30013"/>
        <dbReference type="ChEBI" id="CHEBI:30616"/>
        <dbReference type="ChEBI" id="CHEBI:61977"/>
        <dbReference type="ChEBI" id="CHEBI:456216"/>
        <dbReference type="EC" id="2.7.12.2"/>
    </reaction>
</comment>
<evidence type="ECO:0000256" key="1">
    <source>
        <dbReference type="ARBA" id="ARBA00022679"/>
    </source>
</evidence>
<evidence type="ECO:0000256" key="5">
    <source>
        <dbReference type="ARBA" id="ARBA00038035"/>
    </source>
</evidence>
<name>A0A2I0TAV6_LIMLA</name>
<evidence type="ECO:0000256" key="8">
    <source>
        <dbReference type="ARBA" id="ARBA00049299"/>
    </source>
</evidence>
<evidence type="ECO:0000259" key="11">
    <source>
        <dbReference type="PROSITE" id="PS50011"/>
    </source>
</evidence>
<keyword evidence="10" id="KW-1133">Transmembrane helix</keyword>
<keyword evidence="4" id="KW-0067">ATP-binding</keyword>